<sequence>MNARGRRFRSQLKVEFLRTGYSHFVVTASLAVFRQCPESRTIRSLSSPGRISGK</sequence>
<name>A0A9D4GBH1_DREPO</name>
<keyword evidence="2" id="KW-1185">Reference proteome</keyword>
<dbReference type="EMBL" id="JAIWYP010000006">
    <property type="protein sequence ID" value="KAH3814059.1"/>
    <property type="molecule type" value="Genomic_DNA"/>
</dbReference>
<dbReference type="Proteomes" id="UP000828390">
    <property type="component" value="Unassembled WGS sequence"/>
</dbReference>
<organism evidence="1 2">
    <name type="scientific">Dreissena polymorpha</name>
    <name type="common">Zebra mussel</name>
    <name type="synonym">Mytilus polymorpha</name>
    <dbReference type="NCBI Taxonomy" id="45954"/>
    <lineage>
        <taxon>Eukaryota</taxon>
        <taxon>Metazoa</taxon>
        <taxon>Spiralia</taxon>
        <taxon>Lophotrochozoa</taxon>
        <taxon>Mollusca</taxon>
        <taxon>Bivalvia</taxon>
        <taxon>Autobranchia</taxon>
        <taxon>Heteroconchia</taxon>
        <taxon>Euheterodonta</taxon>
        <taxon>Imparidentia</taxon>
        <taxon>Neoheterodontei</taxon>
        <taxon>Myida</taxon>
        <taxon>Dreissenoidea</taxon>
        <taxon>Dreissenidae</taxon>
        <taxon>Dreissena</taxon>
    </lineage>
</organism>
<dbReference type="AlphaFoldDB" id="A0A9D4GBH1"/>
<reference evidence="1" key="2">
    <citation type="submission" date="2020-11" db="EMBL/GenBank/DDBJ databases">
        <authorList>
            <person name="McCartney M.A."/>
            <person name="Auch B."/>
            <person name="Kono T."/>
            <person name="Mallez S."/>
            <person name="Becker A."/>
            <person name="Gohl D.M."/>
            <person name="Silverstein K.A.T."/>
            <person name="Koren S."/>
            <person name="Bechman K.B."/>
            <person name="Herman A."/>
            <person name="Abrahante J.E."/>
            <person name="Garbe J."/>
        </authorList>
    </citation>
    <scope>NUCLEOTIDE SEQUENCE</scope>
    <source>
        <strain evidence="1">Duluth1</strain>
        <tissue evidence="1">Whole animal</tissue>
    </source>
</reference>
<evidence type="ECO:0000313" key="1">
    <source>
        <dbReference type="EMBL" id="KAH3814059.1"/>
    </source>
</evidence>
<proteinExistence type="predicted"/>
<gene>
    <name evidence="1" type="ORF">DPMN_142537</name>
</gene>
<reference evidence="1" key="1">
    <citation type="journal article" date="2019" name="bioRxiv">
        <title>The Genome of the Zebra Mussel, Dreissena polymorpha: A Resource for Invasive Species Research.</title>
        <authorList>
            <person name="McCartney M.A."/>
            <person name="Auch B."/>
            <person name="Kono T."/>
            <person name="Mallez S."/>
            <person name="Zhang Y."/>
            <person name="Obille A."/>
            <person name="Becker A."/>
            <person name="Abrahante J.E."/>
            <person name="Garbe J."/>
            <person name="Badalamenti J.P."/>
            <person name="Herman A."/>
            <person name="Mangelson H."/>
            <person name="Liachko I."/>
            <person name="Sullivan S."/>
            <person name="Sone E.D."/>
            <person name="Koren S."/>
            <person name="Silverstein K.A.T."/>
            <person name="Beckman K.B."/>
            <person name="Gohl D.M."/>
        </authorList>
    </citation>
    <scope>NUCLEOTIDE SEQUENCE</scope>
    <source>
        <strain evidence="1">Duluth1</strain>
        <tissue evidence="1">Whole animal</tissue>
    </source>
</reference>
<accession>A0A9D4GBH1</accession>
<evidence type="ECO:0000313" key="2">
    <source>
        <dbReference type="Proteomes" id="UP000828390"/>
    </source>
</evidence>
<comment type="caution">
    <text evidence="1">The sequence shown here is derived from an EMBL/GenBank/DDBJ whole genome shotgun (WGS) entry which is preliminary data.</text>
</comment>
<protein>
    <submittedName>
        <fullName evidence="1">Uncharacterized protein</fullName>
    </submittedName>
</protein>